<name>F8MHT8_NEUT8</name>
<dbReference type="VEuPathDB" id="FungiDB:NEUTE1DRAFT_37963"/>
<dbReference type="RefSeq" id="XP_009848727.1">
    <property type="nucleotide sequence ID" value="XM_009850425.1"/>
</dbReference>
<sequence length="692" mass="79319">MSSTKVDSNTAAERCQASLWHEIKEYIEASVKKTHIPTTVPFAHCYICLGELDICGIPLVGTAEKARAGCFLPCGHFFCIKCWKAWIRKRPEPTKHYIGPTIPIPRAGIQENRSLTSMDLVKCYEYGQSKLYRRFECPICRTDLHHTGCCCEVRPAMIPTNQCEQGTDVIMALPTTYLEVHRDARASPVDNCMTESEKDDRDDKQDRTDDDCGLTDNEQDALDDGYEMGDDQNSIIDDEENSDGRIYDRTRQSTNNYSSDKSRTPSQYSQQQPDGSVRSITDRPVVYDINTIPQPSFSPMMRLRAQYLRLHDPRGWDCRVVGGRLDKIVDLVCGQCLYDLTRYRWLKHKYDEIEPAWKNYNAHDSTLPDKLPNGDDLPGAGLRQFPGLSWKLAVINAYLCLDSSGRKRQPTWGRWPRELDYMLKQRGWTEGVDFVDWKKAEAMPAIHPKQSEETPGDLGVVNRFLSRLCSFFTKANNEETRDTEGPDAEDPETLALSVDWNPSKRALDNGLRLCDMEGMGPYPDWDELLEESAWRAHGISKVPRDRWGQAFGRKVQDHVLGEWVEGHGHVILQTDKFSFCSRRRLRSMQELDPMLRARDWTLGVQFVDWREGSKNAEESPETDRDWTPSQQFVNSGLKLSDMEGMGEYPDWDELLEQPEWQARGISKVPLDHGGHGPGHVMGCWIRKYLRLC</sequence>
<dbReference type="OrthoDB" id="10355762at2759"/>
<feature type="compositionally biased region" description="Basic and acidic residues" evidence="1">
    <location>
        <begin position="242"/>
        <end position="251"/>
    </location>
</feature>
<evidence type="ECO:0000313" key="3">
    <source>
        <dbReference type="Proteomes" id="UP000008065"/>
    </source>
</evidence>
<protein>
    <recommendedName>
        <fullName evidence="4">RING-type domain-containing protein</fullName>
    </recommendedName>
</protein>
<dbReference type="EMBL" id="GL891303">
    <property type="protein sequence ID" value="EGO58847.1"/>
    <property type="molecule type" value="Genomic_DNA"/>
</dbReference>
<evidence type="ECO:0000256" key="1">
    <source>
        <dbReference type="SAM" id="MobiDB-lite"/>
    </source>
</evidence>
<dbReference type="Proteomes" id="UP000008065">
    <property type="component" value="Unassembled WGS sequence"/>
</dbReference>
<dbReference type="Gene3D" id="3.30.40.10">
    <property type="entry name" value="Zinc/RING finger domain, C3HC4 (zinc finger)"/>
    <property type="match status" value="1"/>
</dbReference>
<feature type="compositionally biased region" description="Basic and acidic residues" evidence="1">
    <location>
        <begin position="195"/>
        <end position="207"/>
    </location>
</feature>
<dbReference type="HOGENOM" id="CLU_398000_0_0_1"/>
<evidence type="ECO:0008006" key="4">
    <source>
        <dbReference type="Google" id="ProtNLM"/>
    </source>
</evidence>
<dbReference type="SUPFAM" id="SSF57850">
    <property type="entry name" value="RING/U-box"/>
    <property type="match status" value="1"/>
</dbReference>
<feature type="compositionally biased region" description="Polar residues" evidence="1">
    <location>
        <begin position="252"/>
        <end position="274"/>
    </location>
</feature>
<keyword evidence="3" id="KW-1185">Reference proteome</keyword>
<evidence type="ECO:0000313" key="2">
    <source>
        <dbReference type="EMBL" id="EGO58847.1"/>
    </source>
</evidence>
<feature type="compositionally biased region" description="Acidic residues" evidence="1">
    <location>
        <begin position="208"/>
        <end position="241"/>
    </location>
</feature>
<dbReference type="KEGG" id="nte:NEUTE1DRAFT37963"/>
<proteinExistence type="predicted"/>
<accession>F8MHT8</accession>
<dbReference type="AlphaFoldDB" id="F8MHT8"/>
<feature type="region of interest" description="Disordered" evidence="1">
    <location>
        <begin position="188"/>
        <end position="281"/>
    </location>
</feature>
<organism evidence="2 3">
    <name type="scientific">Neurospora tetrasperma (strain FGSC 2508 / ATCC MYA-4615 / P0657)</name>
    <dbReference type="NCBI Taxonomy" id="510951"/>
    <lineage>
        <taxon>Eukaryota</taxon>
        <taxon>Fungi</taxon>
        <taxon>Dikarya</taxon>
        <taxon>Ascomycota</taxon>
        <taxon>Pezizomycotina</taxon>
        <taxon>Sordariomycetes</taxon>
        <taxon>Sordariomycetidae</taxon>
        <taxon>Sordariales</taxon>
        <taxon>Sordariaceae</taxon>
        <taxon>Neurospora</taxon>
    </lineage>
</organism>
<dbReference type="GeneID" id="20827622"/>
<dbReference type="InterPro" id="IPR013083">
    <property type="entry name" value="Znf_RING/FYVE/PHD"/>
</dbReference>
<gene>
    <name evidence="2" type="ORF">NEUTE1DRAFT_37963</name>
</gene>
<reference evidence="3" key="1">
    <citation type="journal article" date="2011" name="Genetics">
        <title>Massive changes in genome architecture accompany the transition to self-fertility in the filamentous fungus Neurospora tetrasperma.</title>
        <authorList>
            <person name="Ellison C.E."/>
            <person name="Stajich J.E."/>
            <person name="Jacobson D.J."/>
            <person name="Natvig D.O."/>
            <person name="Lapidus A."/>
            <person name="Foster B."/>
            <person name="Aerts A."/>
            <person name="Riley R."/>
            <person name="Lindquist E.A."/>
            <person name="Grigoriev I.V."/>
            <person name="Taylor J.W."/>
        </authorList>
    </citation>
    <scope>NUCLEOTIDE SEQUENCE [LARGE SCALE GENOMIC DNA]</scope>
    <source>
        <strain evidence="3">FGSC 2508 / P0657</strain>
    </source>
</reference>